<gene>
    <name evidence="1" type="ORF">L1987_59342</name>
</gene>
<evidence type="ECO:0000313" key="2">
    <source>
        <dbReference type="Proteomes" id="UP001056120"/>
    </source>
</evidence>
<reference evidence="2" key="1">
    <citation type="journal article" date="2022" name="Mol. Ecol. Resour.">
        <title>The genomes of chicory, endive, great burdock and yacon provide insights into Asteraceae palaeo-polyploidization history and plant inulin production.</title>
        <authorList>
            <person name="Fan W."/>
            <person name="Wang S."/>
            <person name="Wang H."/>
            <person name="Wang A."/>
            <person name="Jiang F."/>
            <person name="Liu H."/>
            <person name="Zhao H."/>
            <person name="Xu D."/>
            <person name="Zhang Y."/>
        </authorList>
    </citation>
    <scope>NUCLEOTIDE SEQUENCE [LARGE SCALE GENOMIC DNA]</scope>
    <source>
        <strain evidence="2">cv. Yunnan</strain>
    </source>
</reference>
<comment type="caution">
    <text evidence="1">The sequence shown here is derived from an EMBL/GenBank/DDBJ whole genome shotgun (WGS) entry which is preliminary data.</text>
</comment>
<protein>
    <submittedName>
        <fullName evidence="1">Uncharacterized protein</fullName>
    </submittedName>
</protein>
<proteinExistence type="predicted"/>
<reference evidence="1 2" key="2">
    <citation type="journal article" date="2022" name="Mol. Ecol. Resour.">
        <title>The genomes of chicory, endive, great burdock and yacon provide insights into Asteraceae paleo-polyploidization history and plant inulin production.</title>
        <authorList>
            <person name="Fan W."/>
            <person name="Wang S."/>
            <person name="Wang H."/>
            <person name="Wang A."/>
            <person name="Jiang F."/>
            <person name="Liu H."/>
            <person name="Zhao H."/>
            <person name="Xu D."/>
            <person name="Zhang Y."/>
        </authorList>
    </citation>
    <scope>NUCLEOTIDE SEQUENCE [LARGE SCALE GENOMIC DNA]</scope>
    <source>
        <strain evidence="2">cv. Yunnan</strain>
        <tissue evidence="1">Leaves</tissue>
    </source>
</reference>
<evidence type="ECO:0000313" key="1">
    <source>
        <dbReference type="EMBL" id="KAI3741668.1"/>
    </source>
</evidence>
<dbReference type="Proteomes" id="UP001056120">
    <property type="component" value="Linkage Group LG20"/>
</dbReference>
<keyword evidence="2" id="KW-1185">Reference proteome</keyword>
<sequence>MDPTFLNWRNTYENDYFSPGEIVSRVLEDVDDVSVNFKLNFMFLFFSTMIECYSHGKCKLKLLYVDYVKCNGMTVDRTISHIKFWNLNRLQKRETLKLALVDLVNIKNMEEMLTLTENHKGCLVSKLRVMYRENPGNQEIKKLVKRFETVFNYKPEWGFNGKGEARETSNMVMETSVMR</sequence>
<dbReference type="EMBL" id="CM042037">
    <property type="protein sequence ID" value="KAI3741668.1"/>
    <property type="molecule type" value="Genomic_DNA"/>
</dbReference>
<organism evidence="1 2">
    <name type="scientific">Smallanthus sonchifolius</name>
    <dbReference type="NCBI Taxonomy" id="185202"/>
    <lineage>
        <taxon>Eukaryota</taxon>
        <taxon>Viridiplantae</taxon>
        <taxon>Streptophyta</taxon>
        <taxon>Embryophyta</taxon>
        <taxon>Tracheophyta</taxon>
        <taxon>Spermatophyta</taxon>
        <taxon>Magnoliopsida</taxon>
        <taxon>eudicotyledons</taxon>
        <taxon>Gunneridae</taxon>
        <taxon>Pentapetalae</taxon>
        <taxon>asterids</taxon>
        <taxon>campanulids</taxon>
        <taxon>Asterales</taxon>
        <taxon>Asteraceae</taxon>
        <taxon>Asteroideae</taxon>
        <taxon>Heliantheae alliance</taxon>
        <taxon>Millerieae</taxon>
        <taxon>Smallanthus</taxon>
    </lineage>
</organism>
<name>A0ACB9D4Y5_9ASTR</name>
<accession>A0ACB9D4Y5</accession>